<dbReference type="Proteomes" id="UP000663828">
    <property type="component" value="Unassembled WGS sequence"/>
</dbReference>
<dbReference type="InterPro" id="IPR036397">
    <property type="entry name" value="RNaseH_sf"/>
</dbReference>
<dbReference type="Gene3D" id="3.30.420.10">
    <property type="entry name" value="Ribonuclease H-like superfamily/Ribonuclease H"/>
    <property type="match status" value="1"/>
</dbReference>
<organism evidence="1 4">
    <name type="scientific">Adineta ricciae</name>
    <name type="common">Rotifer</name>
    <dbReference type="NCBI Taxonomy" id="249248"/>
    <lineage>
        <taxon>Eukaryota</taxon>
        <taxon>Metazoa</taxon>
        <taxon>Spiralia</taxon>
        <taxon>Gnathifera</taxon>
        <taxon>Rotifera</taxon>
        <taxon>Eurotatoria</taxon>
        <taxon>Bdelloidea</taxon>
        <taxon>Adinetida</taxon>
        <taxon>Adinetidae</taxon>
        <taxon>Adineta</taxon>
    </lineage>
</organism>
<gene>
    <name evidence="1" type="ORF">EDS130_LOCUS39154</name>
    <name evidence="2" type="ORF">XAT740_LOCUS52912</name>
</gene>
<proteinExistence type="predicted"/>
<accession>A0A815P7R5</accession>
<reference evidence="1" key="1">
    <citation type="submission" date="2021-02" db="EMBL/GenBank/DDBJ databases">
        <authorList>
            <person name="Nowell W R."/>
        </authorList>
    </citation>
    <scope>NUCLEOTIDE SEQUENCE</scope>
</reference>
<name>A0A815P7R5_ADIRI</name>
<evidence type="ECO:0000313" key="1">
    <source>
        <dbReference type="EMBL" id="CAF1445209.1"/>
    </source>
</evidence>
<dbReference type="EMBL" id="CAJNOR010008873">
    <property type="protein sequence ID" value="CAF1638623.1"/>
    <property type="molecule type" value="Genomic_DNA"/>
</dbReference>
<evidence type="ECO:0000313" key="2">
    <source>
        <dbReference type="EMBL" id="CAF1638623.1"/>
    </source>
</evidence>
<evidence type="ECO:0000313" key="4">
    <source>
        <dbReference type="Proteomes" id="UP000663852"/>
    </source>
</evidence>
<sequence length="199" mass="22837">MITAKQIRKLMSFTTGVGTSEECEGEDVMERVNPDKRARDAGAAFINRQWIAEKIHRITRFVTEWWEKSYDQCFTDYSNAGCKLRLSQASGRQGKREGLKPFHVIAKPLKTETHISNRLWLCDCDEENVIDPDEVTFVHDKAPCMRANKTQHLLQDNNVKFWGNGIWPGNLPDLNVAERIGSIMKDEVEKKMLSETGHN</sequence>
<keyword evidence="3" id="KW-1185">Reference proteome</keyword>
<dbReference type="AlphaFoldDB" id="A0A815P7R5"/>
<comment type="caution">
    <text evidence="1">The sequence shown here is derived from an EMBL/GenBank/DDBJ whole genome shotgun (WGS) entry which is preliminary data.</text>
</comment>
<dbReference type="GO" id="GO:0003676">
    <property type="term" value="F:nucleic acid binding"/>
    <property type="evidence" value="ECO:0007669"/>
    <property type="project" value="InterPro"/>
</dbReference>
<evidence type="ECO:0000313" key="3">
    <source>
        <dbReference type="Proteomes" id="UP000663828"/>
    </source>
</evidence>
<dbReference type="EMBL" id="CAJNOJ010000428">
    <property type="protein sequence ID" value="CAF1445209.1"/>
    <property type="molecule type" value="Genomic_DNA"/>
</dbReference>
<protein>
    <submittedName>
        <fullName evidence="1">Uncharacterized protein</fullName>
    </submittedName>
</protein>
<dbReference type="Proteomes" id="UP000663852">
    <property type="component" value="Unassembled WGS sequence"/>
</dbReference>